<dbReference type="AlphaFoldDB" id="A0A182IBD9"/>
<dbReference type="PANTHER" id="PTHR39953">
    <property type="entry name" value="RE54151P"/>
    <property type="match status" value="1"/>
</dbReference>
<evidence type="ECO:0000313" key="2">
    <source>
        <dbReference type="EnsemblMetazoa" id="AARA010903-PA"/>
    </source>
</evidence>
<protein>
    <recommendedName>
        <fullName evidence="1">YqaJ viral recombinase domain-containing protein</fullName>
    </recommendedName>
</protein>
<dbReference type="CDD" id="cd22343">
    <property type="entry name" value="PDDEXK_lambda_exonuclease-like"/>
    <property type="match status" value="1"/>
</dbReference>
<dbReference type="GeneID" id="120904322"/>
<dbReference type="EnsemblMetazoa" id="AARA010903-RA">
    <property type="protein sequence ID" value="AARA010903-PA"/>
    <property type="gene ID" value="AARA010903"/>
</dbReference>
<dbReference type="Pfam" id="PF09588">
    <property type="entry name" value="YqaJ"/>
    <property type="match status" value="1"/>
</dbReference>
<dbReference type="InterPro" id="IPR011335">
    <property type="entry name" value="Restrct_endonuc-II-like"/>
</dbReference>
<sequence length="456" mass="51493">MEKTKATADKKLVVMISKLDLDLEMVKMALEESNLCNSAVQLSRTRKSKAPKKTFGNITVMSVAVDENVSGSNKLTEHTVTAEVVELLKSVRRQKRQEQHHTIVMKFKGNRQFFSSVSCSKCTVEKECSAIPTFLSLVQHHQQLQNVPPPAENDPNNSVIVGHTSKKRLVNRELRVLLQRLDLNKQFLAVPGAIADPPSPLVLKKVQKQPGLITPEQVERARQLSMVQLIRDFPGDSVDEFLRFCTERMAGADGDVCDSIPLLTIEQADTDLWHELRIGRITASRMHEASRCTMLNGSLKNKVMGVSSGFSMAMKRGTDLEGHVLAELRKQYPGLRDTGLILDPACPWMGASPDGICDEFVLEIKCPYTERTHECYVDVTKLSPKYFAQIQLQMHVTHRPKALLAVAALDFETTRHITQLWIDYDRAYVEEVMEQAYEFWCKAIFKALLKKRSSKK</sequence>
<dbReference type="VEuPathDB" id="VectorBase:AARA010903"/>
<dbReference type="Gene3D" id="3.90.320.10">
    <property type="match status" value="1"/>
</dbReference>
<dbReference type="Proteomes" id="UP000075840">
    <property type="component" value="Unassembled WGS sequence"/>
</dbReference>
<dbReference type="GO" id="GO:0006281">
    <property type="term" value="P:DNA repair"/>
    <property type="evidence" value="ECO:0007669"/>
    <property type="project" value="UniProtKB-ARBA"/>
</dbReference>
<organism evidence="2 3">
    <name type="scientific">Anopheles arabiensis</name>
    <name type="common">Mosquito</name>
    <dbReference type="NCBI Taxonomy" id="7173"/>
    <lineage>
        <taxon>Eukaryota</taxon>
        <taxon>Metazoa</taxon>
        <taxon>Ecdysozoa</taxon>
        <taxon>Arthropoda</taxon>
        <taxon>Hexapoda</taxon>
        <taxon>Insecta</taxon>
        <taxon>Pterygota</taxon>
        <taxon>Neoptera</taxon>
        <taxon>Endopterygota</taxon>
        <taxon>Diptera</taxon>
        <taxon>Nematocera</taxon>
        <taxon>Culicoidea</taxon>
        <taxon>Culicidae</taxon>
        <taxon>Anophelinae</taxon>
        <taxon>Anopheles</taxon>
    </lineage>
</organism>
<dbReference type="EMBL" id="APCN01000672">
    <property type="status" value="NOT_ANNOTATED_CDS"/>
    <property type="molecule type" value="Genomic_DNA"/>
</dbReference>
<dbReference type="RefSeq" id="XP_040170170.1">
    <property type="nucleotide sequence ID" value="XM_040314236.1"/>
</dbReference>
<dbReference type="SUPFAM" id="SSF52980">
    <property type="entry name" value="Restriction endonuclease-like"/>
    <property type="match status" value="1"/>
</dbReference>
<evidence type="ECO:0000259" key="1">
    <source>
        <dbReference type="Pfam" id="PF09588"/>
    </source>
</evidence>
<dbReference type="InterPro" id="IPR019080">
    <property type="entry name" value="YqaJ_viral_recombinase"/>
</dbReference>
<accession>A0A182IBD9</accession>
<dbReference type="VEuPathDB" id="VectorBase:AARA21_015368"/>
<dbReference type="KEGG" id="aara:120904322"/>
<name>A0A182IBD9_ANOAR</name>
<keyword evidence="3" id="KW-1185">Reference proteome</keyword>
<feature type="domain" description="YqaJ viral recombinase" evidence="1">
    <location>
        <begin position="273"/>
        <end position="398"/>
    </location>
</feature>
<dbReference type="InterPro" id="IPR011604">
    <property type="entry name" value="PDDEXK-like_dom_sf"/>
</dbReference>
<proteinExistence type="predicted"/>
<evidence type="ECO:0000313" key="3">
    <source>
        <dbReference type="Proteomes" id="UP000075840"/>
    </source>
</evidence>
<dbReference type="PANTHER" id="PTHR39953:SF1">
    <property type="entry name" value="RE54151P"/>
    <property type="match status" value="1"/>
</dbReference>
<reference evidence="2" key="1">
    <citation type="submission" date="2022-08" db="UniProtKB">
        <authorList>
            <consortium name="EnsemblMetazoa"/>
        </authorList>
    </citation>
    <scope>IDENTIFICATION</scope>
    <source>
        <strain evidence="2">Dongola</strain>
    </source>
</reference>